<sequence>MAKKQGPERKLIAENRRARYEYKLDDVIEAGIVLQGTEVKALREGKANIAESYCSPERGPNGPEIWLINANIPEYSGGNRENHEPKRPRKLLLHKRQVNTLTGSVEKQGRTIVPLRMVFDKSGRVKLDIAVAEGKKLHDKRQTEKDREWGRQKQRLMKDYG</sequence>
<dbReference type="InterPro" id="IPR023620">
    <property type="entry name" value="SmpB"/>
</dbReference>
<comment type="similarity">
    <text evidence="3">Belongs to the SmpB family.</text>
</comment>
<dbReference type="InterPro" id="IPR020081">
    <property type="entry name" value="SsrA-bd_prot_CS"/>
</dbReference>
<comment type="function">
    <text evidence="3">Required for rescue of stalled ribosomes mediated by trans-translation. Binds to transfer-messenger RNA (tmRNA), required for stable association of tmRNA with ribosomes. tmRNA and SmpB together mimic tRNA shape, replacing the anticodon stem-loop with SmpB. tmRNA is encoded by the ssrA gene; the 2 termini fold to resemble tRNA(Ala) and it encodes a 'tag peptide', a short internal open reading frame. During trans-translation Ala-aminoacylated tmRNA acts like a tRNA, entering the A-site of stalled ribosomes, displacing the stalled mRNA. The ribosome then switches to translate the ORF on the tmRNA; the nascent peptide is terminated with the 'tag peptide' encoded by the tmRNA and targeted for degradation. The ribosome is freed to recommence translation, which seems to be the essential function of trans-translation.</text>
</comment>
<accession>A0A9X2L9I8</accession>
<evidence type="ECO:0000313" key="6">
    <source>
        <dbReference type="Proteomes" id="UP001142610"/>
    </source>
</evidence>
<dbReference type="RefSeq" id="WP_256619300.1">
    <property type="nucleotide sequence ID" value="NZ_JANIBC010000005.1"/>
</dbReference>
<dbReference type="CDD" id="cd09294">
    <property type="entry name" value="SmpB"/>
    <property type="match status" value="1"/>
</dbReference>
<dbReference type="GO" id="GO:0005829">
    <property type="term" value="C:cytosol"/>
    <property type="evidence" value="ECO:0007669"/>
    <property type="project" value="TreeGrafter"/>
</dbReference>
<name>A0A9X2L9I8_9PROT</name>
<proteinExistence type="inferred from homology"/>
<dbReference type="PANTHER" id="PTHR30308">
    <property type="entry name" value="TMRNA-BINDING COMPONENT OF TRANS-TRANSLATION TAGGING COMPLEX"/>
    <property type="match status" value="1"/>
</dbReference>
<dbReference type="GO" id="GO:0003723">
    <property type="term" value="F:RNA binding"/>
    <property type="evidence" value="ECO:0007669"/>
    <property type="project" value="UniProtKB-UniRule"/>
</dbReference>
<evidence type="ECO:0000256" key="4">
    <source>
        <dbReference type="SAM" id="MobiDB-lite"/>
    </source>
</evidence>
<dbReference type="Pfam" id="PF01668">
    <property type="entry name" value="SmpB"/>
    <property type="match status" value="1"/>
</dbReference>
<dbReference type="InterPro" id="IPR000037">
    <property type="entry name" value="SsrA-bd_prot"/>
</dbReference>
<gene>
    <name evidence="3 5" type="primary">smpB</name>
    <name evidence="5" type="ORF">NOG11_08400</name>
</gene>
<feature type="region of interest" description="Disordered" evidence="4">
    <location>
        <begin position="135"/>
        <end position="161"/>
    </location>
</feature>
<dbReference type="GO" id="GO:0070930">
    <property type="term" value="P:trans-translation-dependent protein tagging"/>
    <property type="evidence" value="ECO:0007669"/>
    <property type="project" value="TreeGrafter"/>
</dbReference>
<organism evidence="5 6">
    <name type="scientific">Parvularcula maris</name>
    <dbReference type="NCBI Taxonomy" id="2965077"/>
    <lineage>
        <taxon>Bacteria</taxon>
        <taxon>Pseudomonadati</taxon>
        <taxon>Pseudomonadota</taxon>
        <taxon>Alphaproteobacteria</taxon>
        <taxon>Parvularculales</taxon>
        <taxon>Parvularculaceae</taxon>
        <taxon>Parvularcula</taxon>
    </lineage>
</organism>
<dbReference type="Proteomes" id="UP001142610">
    <property type="component" value="Unassembled WGS sequence"/>
</dbReference>
<keyword evidence="6" id="KW-1185">Reference proteome</keyword>
<protein>
    <recommendedName>
        <fullName evidence="3">SsrA-binding protein</fullName>
    </recommendedName>
    <alternativeName>
        <fullName evidence="3">Small protein B</fullName>
    </alternativeName>
</protein>
<dbReference type="NCBIfam" id="TIGR00086">
    <property type="entry name" value="smpB"/>
    <property type="match status" value="1"/>
</dbReference>
<keyword evidence="1 3" id="KW-0963">Cytoplasm</keyword>
<evidence type="ECO:0000256" key="1">
    <source>
        <dbReference type="ARBA" id="ARBA00022490"/>
    </source>
</evidence>
<evidence type="ECO:0000256" key="3">
    <source>
        <dbReference type="HAMAP-Rule" id="MF_00023"/>
    </source>
</evidence>
<keyword evidence="2 3" id="KW-0694">RNA-binding</keyword>
<dbReference type="EMBL" id="JANIBC010000005">
    <property type="protein sequence ID" value="MCQ8185413.1"/>
    <property type="molecule type" value="Genomic_DNA"/>
</dbReference>
<dbReference type="GO" id="GO:0070929">
    <property type="term" value="P:trans-translation"/>
    <property type="evidence" value="ECO:0007669"/>
    <property type="project" value="UniProtKB-UniRule"/>
</dbReference>
<dbReference type="HAMAP" id="MF_00023">
    <property type="entry name" value="SmpB"/>
    <property type="match status" value="1"/>
</dbReference>
<evidence type="ECO:0000313" key="5">
    <source>
        <dbReference type="EMBL" id="MCQ8185413.1"/>
    </source>
</evidence>
<dbReference type="PROSITE" id="PS01317">
    <property type="entry name" value="SSRP"/>
    <property type="match status" value="1"/>
</dbReference>
<comment type="subcellular location">
    <subcellularLocation>
        <location evidence="3">Cytoplasm</location>
    </subcellularLocation>
    <text evidence="3">The tmRNA-SmpB complex associates with stalled 70S ribosomes.</text>
</comment>
<dbReference type="PANTHER" id="PTHR30308:SF2">
    <property type="entry name" value="SSRA-BINDING PROTEIN"/>
    <property type="match status" value="1"/>
</dbReference>
<dbReference type="SUPFAM" id="SSF74982">
    <property type="entry name" value="Small protein B (SmpB)"/>
    <property type="match status" value="1"/>
</dbReference>
<dbReference type="AlphaFoldDB" id="A0A9X2L9I8"/>
<comment type="caution">
    <text evidence="5">The sequence shown here is derived from an EMBL/GenBank/DDBJ whole genome shotgun (WGS) entry which is preliminary data.</text>
</comment>
<evidence type="ECO:0000256" key="2">
    <source>
        <dbReference type="ARBA" id="ARBA00022884"/>
    </source>
</evidence>
<reference evidence="5" key="1">
    <citation type="submission" date="2022-07" db="EMBL/GenBank/DDBJ databases">
        <title>Parvularcula maris sp. nov., an algicidal bacterium isolated from seawater.</title>
        <authorList>
            <person name="Li F."/>
        </authorList>
    </citation>
    <scope>NUCLEOTIDE SEQUENCE</scope>
    <source>
        <strain evidence="5">BGMRC 0090</strain>
    </source>
</reference>
<dbReference type="Gene3D" id="2.40.280.10">
    <property type="match status" value="1"/>
</dbReference>
<dbReference type="NCBIfam" id="NF003843">
    <property type="entry name" value="PRK05422.1"/>
    <property type="match status" value="1"/>
</dbReference>